<dbReference type="InterPro" id="IPR003593">
    <property type="entry name" value="AAA+_ATPase"/>
</dbReference>
<evidence type="ECO:0000313" key="6">
    <source>
        <dbReference type="EMBL" id="KKN75692.1"/>
    </source>
</evidence>
<dbReference type="PROSITE" id="PS00674">
    <property type="entry name" value="AAA"/>
    <property type="match status" value="1"/>
</dbReference>
<dbReference type="GO" id="GO:0005524">
    <property type="term" value="F:ATP binding"/>
    <property type="evidence" value="ECO:0007669"/>
    <property type="project" value="InterPro"/>
</dbReference>
<comment type="subcellular location">
    <subcellularLocation>
        <location evidence="1">Mitochondrion inner membrane</location>
        <topology evidence="1">Single-pass membrane protein</topology>
    </subcellularLocation>
</comment>
<comment type="caution">
    <text evidence="6">The sequence shown here is derived from an EMBL/GenBank/DDBJ whole genome shotgun (WGS) entry which is preliminary data.</text>
</comment>
<comment type="similarity">
    <text evidence="2">Belongs to the AAA ATPase family. BCS1 subfamily.</text>
</comment>
<dbReference type="Pfam" id="PF00004">
    <property type="entry name" value="AAA"/>
    <property type="match status" value="2"/>
</dbReference>
<dbReference type="SMART" id="SM00382">
    <property type="entry name" value="AAA"/>
    <property type="match status" value="1"/>
</dbReference>
<evidence type="ECO:0000256" key="1">
    <source>
        <dbReference type="ARBA" id="ARBA00004434"/>
    </source>
</evidence>
<sequence>MIEKLLTTVLEWISGVSGGNQFMAAAISAWVLGVATYLLRKVPTDIGRFTKKHLTTSITITSYHKSFYHLMQWLEANGYSKKFRRLKITNGNYGEDAPIKTVGYGRHLMWYCKTPLLIELTRVDTRTNSDKEEVVLSKLGRGHALFDKLLAEVKRCDDEDSNTMTMIRKYNKNECWSTSKQPRRNFNSIFLPIDLRRQLLDAIKKFKDSEQWYIEHGIPYQLGILLYGPPGTGKTSLIRAIAAHMNTGLAVLNSQQLAAVSDFENDKDIIVVEDIDSNLATAKRRTENDCEVGDNSKGVNSDAHVADAVKAENELRTIFGGGISGILNALDGISISHGRVIVMTTNHIKKLDSALLRPGRIDVKLELGYVTGEVFDEFALAFFGVGTAPKLGDPCRNVVIADLQNKVVMGDSLNEIIKFCYNTKIN</sequence>
<evidence type="ECO:0008006" key="7">
    <source>
        <dbReference type="Google" id="ProtNLM"/>
    </source>
</evidence>
<dbReference type="GO" id="GO:0005743">
    <property type="term" value="C:mitochondrial inner membrane"/>
    <property type="evidence" value="ECO:0007669"/>
    <property type="project" value="UniProtKB-SubCell"/>
</dbReference>
<evidence type="ECO:0000259" key="5">
    <source>
        <dbReference type="SMART" id="SM01024"/>
    </source>
</evidence>
<organism evidence="6">
    <name type="scientific">marine sediment metagenome</name>
    <dbReference type="NCBI Taxonomy" id="412755"/>
    <lineage>
        <taxon>unclassified sequences</taxon>
        <taxon>metagenomes</taxon>
        <taxon>ecological metagenomes</taxon>
    </lineage>
</organism>
<keyword evidence="3" id="KW-0496">Mitochondrion</keyword>
<protein>
    <recommendedName>
        <fullName evidence="7">AAA+ ATPase domain-containing protein</fullName>
    </recommendedName>
</protein>
<name>A0A0F9TL89_9ZZZZ</name>
<dbReference type="Gene3D" id="3.40.50.300">
    <property type="entry name" value="P-loop containing nucleotide triphosphate hydrolases"/>
    <property type="match status" value="1"/>
</dbReference>
<keyword evidence="3" id="KW-0999">Mitochondrion inner membrane</keyword>
<dbReference type="EMBL" id="LAZR01000305">
    <property type="protein sequence ID" value="KKN75692.1"/>
    <property type="molecule type" value="Genomic_DNA"/>
</dbReference>
<dbReference type="InterPro" id="IPR027417">
    <property type="entry name" value="P-loop_NTPase"/>
</dbReference>
<evidence type="ECO:0000259" key="4">
    <source>
        <dbReference type="SMART" id="SM00382"/>
    </source>
</evidence>
<dbReference type="InterPro" id="IPR014851">
    <property type="entry name" value="BCS1_N"/>
</dbReference>
<dbReference type="InterPro" id="IPR003959">
    <property type="entry name" value="ATPase_AAA_core"/>
</dbReference>
<evidence type="ECO:0000256" key="2">
    <source>
        <dbReference type="ARBA" id="ARBA00007448"/>
    </source>
</evidence>
<dbReference type="SUPFAM" id="SSF52540">
    <property type="entry name" value="P-loop containing nucleoside triphosphate hydrolases"/>
    <property type="match status" value="1"/>
</dbReference>
<feature type="domain" description="AAA+ ATPase" evidence="4">
    <location>
        <begin position="220"/>
        <end position="371"/>
    </location>
</feature>
<dbReference type="InterPro" id="IPR050747">
    <property type="entry name" value="Mitochondrial_chaperone_BCS1"/>
</dbReference>
<keyword evidence="3" id="KW-0472">Membrane</keyword>
<dbReference type="GO" id="GO:0016887">
    <property type="term" value="F:ATP hydrolysis activity"/>
    <property type="evidence" value="ECO:0007669"/>
    <property type="project" value="InterPro"/>
</dbReference>
<accession>A0A0F9TL89</accession>
<evidence type="ECO:0000256" key="3">
    <source>
        <dbReference type="ARBA" id="ARBA00022792"/>
    </source>
</evidence>
<reference evidence="6" key="1">
    <citation type="journal article" date="2015" name="Nature">
        <title>Complex archaea that bridge the gap between prokaryotes and eukaryotes.</title>
        <authorList>
            <person name="Spang A."/>
            <person name="Saw J.H."/>
            <person name="Jorgensen S.L."/>
            <person name="Zaremba-Niedzwiedzka K."/>
            <person name="Martijn J."/>
            <person name="Lind A.E."/>
            <person name="van Eijk R."/>
            <person name="Schleper C."/>
            <person name="Guy L."/>
            <person name="Ettema T.J."/>
        </authorList>
    </citation>
    <scope>NUCLEOTIDE SEQUENCE</scope>
</reference>
<dbReference type="InterPro" id="IPR003960">
    <property type="entry name" value="ATPase_AAA_CS"/>
</dbReference>
<proteinExistence type="inferred from homology"/>
<dbReference type="PANTHER" id="PTHR23070">
    <property type="entry name" value="BCS1 AAA-TYPE ATPASE"/>
    <property type="match status" value="1"/>
</dbReference>
<dbReference type="AlphaFoldDB" id="A0A0F9TL89"/>
<gene>
    <name evidence="6" type="ORF">LCGC14_0377950</name>
</gene>
<dbReference type="SMART" id="SM01024">
    <property type="entry name" value="BCS1_N"/>
    <property type="match status" value="1"/>
</dbReference>
<dbReference type="Pfam" id="PF08740">
    <property type="entry name" value="BCS1_N"/>
    <property type="match status" value="1"/>
</dbReference>
<feature type="domain" description="BCS1 N-terminal" evidence="5">
    <location>
        <begin position="30"/>
        <end position="189"/>
    </location>
</feature>